<sequence>MNPDSVSAQVPDIADGVSESTKASTTEVQTITSRKRKKTNAQRCREYRERKKLQNTMVQNITAERSDECSETDQLPAKKPKTDAERRKKYYEAQKLKKQKSKKIPKTDKQRNKECYDRKRNFRL</sequence>
<feature type="region of interest" description="Disordered" evidence="1">
    <location>
        <begin position="1"/>
        <end position="124"/>
    </location>
</feature>
<dbReference type="EMBL" id="CAKOGL010000001">
    <property type="protein sequence ID" value="CAH2083797.1"/>
    <property type="molecule type" value="Genomic_DNA"/>
</dbReference>
<name>A0AAU9TE07_EUPED</name>
<feature type="compositionally biased region" description="Basic and acidic residues" evidence="1">
    <location>
        <begin position="105"/>
        <end position="124"/>
    </location>
</feature>
<keyword evidence="3" id="KW-1185">Reference proteome</keyword>
<feature type="compositionally biased region" description="Basic and acidic residues" evidence="1">
    <location>
        <begin position="80"/>
        <end position="95"/>
    </location>
</feature>
<protein>
    <submittedName>
        <fullName evidence="2">Uncharacterized protein</fullName>
    </submittedName>
</protein>
<organism evidence="2 3">
    <name type="scientific">Euphydryas editha</name>
    <name type="common">Edith's checkerspot</name>
    <dbReference type="NCBI Taxonomy" id="104508"/>
    <lineage>
        <taxon>Eukaryota</taxon>
        <taxon>Metazoa</taxon>
        <taxon>Ecdysozoa</taxon>
        <taxon>Arthropoda</taxon>
        <taxon>Hexapoda</taxon>
        <taxon>Insecta</taxon>
        <taxon>Pterygota</taxon>
        <taxon>Neoptera</taxon>
        <taxon>Endopterygota</taxon>
        <taxon>Lepidoptera</taxon>
        <taxon>Glossata</taxon>
        <taxon>Ditrysia</taxon>
        <taxon>Papilionoidea</taxon>
        <taxon>Nymphalidae</taxon>
        <taxon>Nymphalinae</taxon>
        <taxon>Euphydryas</taxon>
    </lineage>
</organism>
<evidence type="ECO:0000256" key="1">
    <source>
        <dbReference type="SAM" id="MobiDB-lite"/>
    </source>
</evidence>
<accession>A0AAU9TE07</accession>
<proteinExistence type="predicted"/>
<comment type="caution">
    <text evidence="2">The sequence shown here is derived from an EMBL/GenBank/DDBJ whole genome shotgun (WGS) entry which is preliminary data.</text>
</comment>
<evidence type="ECO:0000313" key="2">
    <source>
        <dbReference type="EMBL" id="CAH2083797.1"/>
    </source>
</evidence>
<dbReference type="AlphaFoldDB" id="A0AAU9TE07"/>
<gene>
    <name evidence="2" type="ORF">EEDITHA_LOCUS430</name>
</gene>
<reference evidence="2" key="1">
    <citation type="submission" date="2022-03" db="EMBL/GenBank/DDBJ databases">
        <authorList>
            <person name="Tunstrom K."/>
        </authorList>
    </citation>
    <scope>NUCLEOTIDE SEQUENCE</scope>
</reference>
<dbReference type="Proteomes" id="UP001153954">
    <property type="component" value="Unassembled WGS sequence"/>
</dbReference>
<feature type="compositionally biased region" description="Polar residues" evidence="1">
    <location>
        <begin position="18"/>
        <end position="32"/>
    </location>
</feature>
<feature type="compositionally biased region" description="Polar residues" evidence="1">
    <location>
        <begin position="54"/>
        <end position="63"/>
    </location>
</feature>
<evidence type="ECO:0000313" key="3">
    <source>
        <dbReference type="Proteomes" id="UP001153954"/>
    </source>
</evidence>